<keyword evidence="4" id="KW-0175">Coiled coil</keyword>
<comment type="caution">
    <text evidence="8">The sequence shown here is derived from an EMBL/GenBank/DDBJ whole genome shotgun (WGS) entry which is preliminary data.</text>
</comment>
<sequence length="187" mass="19335">MVAIACSAESAEPRSHIGWHLPRLWAPQQSAPVPAPVATAMTAAAPTTLKSGSRLVALRQELEGALKESVRDLERAAQRHAKGANVIDAEYLKNTVFKMFLTGEAEALLPVFATILSFSPEEVRRCKDGLAAIKRGEVPMAGAAAAVDASLSAITSISTWTSWLGGGGGGGGSAASARPPGPQALPR</sequence>
<feature type="domain" description="GRIP" evidence="7">
    <location>
        <begin position="82"/>
        <end position="129"/>
    </location>
</feature>
<dbReference type="OrthoDB" id="1926336at2759"/>
<protein>
    <submittedName>
        <fullName evidence="8">Protein GRIP</fullName>
    </submittedName>
</protein>
<evidence type="ECO:0000256" key="3">
    <source>
        <dbReference type="ARBA" id="ARBA00022490"/>
    </source>
</evidence>
<gene>
    <name evidence="8" type="ORF">TSOC_001141</name>
</gene>
<keyword evidence="3" id="KW-0963">Cytoplasm</keyword>
<dbReference type="PANTHER" id="PTHR23157:SF25">
    <property type="entry name" value="GRIP AND COILED-COIL DOMAIN-CONTAINING PROTEIN 1"/>
    <property type="match status" value="1"/>
</dbReference>
<dbReference type="Gene3D" id="1.10.220.60">
    <property type="entry name" value="GRIP domain"/>
    <property type="match status" value="1"/>
</dbReference>
<evidence type="ECO:0000256" key="2">
    <source>
        <dbReference type="ARBA" id="ARBA00004496"/>
    </source>
</evidence>
<evidence type="ECO:0000313" key="9">
    <source>
        <dbReference type="Proteomes" id="UP000236333"/>
    </source>
</evidence>
<evidence type="ECO:0000256" key="4">
    <source>
        <dbReference type="ARBA" id="ARBA00023054"/>
    </source>
</evidence>
<dbReference type="InterPro" id="IPR000237">
    <property type="entry name" value="GRIP_dom"/>
</dbReference>
<dbReference type="EMBL" id="PGGS01000017">
    <property type="protein sequence ID" value="PNH11993.1"/>
    <property type="molecule type" value="Genomic_DNA"/>
</dbReference>
<feature type="region of interest" description="Disordered" evidence="6">
    <location>
        <begin position="168"/>
        <end position="187"/>
    </location>
</feature>
<evidence type="ECO:0000256" key="1">
    <source>
        <dbReference type="ARBA" id="ARBA00004184"/>
    </source>
</evidence>
<dbReference type="GO" id="GO:0005794">
    <property type="term" value="C:Golgi apparatus"/>
    <property type="evidence" value="ECO:0007669"/>
    <property type="project" value="TreeGrafter"/>
</dbReference>
<evidence type="ECO:0000313" key="8">
    <source>
        <dbReference type="EMBL" id="PNH11993.1"/>
    </source>
</evidence>
<dbReference type="SMART" id="SM00755">
    <property type="entry name" value="Grip"/>
    <property type="match status" value="1"/>
</dbReference>
<dbReference type="PANTHER" id="PTHR23157">
    <property type="entry name" value="GRIP AND COILED-COIL DOMAIN-CONTAINING PROTEIN 1"/>
    <property type="match status" value="1"/>
</dbReference>
<proteinExistence type="predicted"/>
<dbReference type="Pfam" id="PF01465">
    <property type="entry name" value="GRIP"/>
    <property type="match status" value="1"/>
</dbReference>
<dbReference type="AlphaFoldDB" id="A0A2J8AHJ2"/>
<dbReference type="Proteomes" id="UP000236333">
    <property type="component" value="Unassembled WGS sequence"/>
</dbReference>
<organism evidence="8 9">
    <name type="scientific">Tetrabaena socialis</name>
    <dbReference type="NCBI Taxonomy" id="47790"/>
    <lineage>
        <taxon>Eukaryota</taxon>
        <taxon>Viridiplantae</taxon>
        <taxon>Chlorophyta</taxon>
        <taxon>core chlorophytes</taxon>
        <taxon>Chlorophyceae</taxon>
        <taxon>CS clade</taxon>
        <taxon>Chlamydomonadales</taxon>
        <taxon>Tetrabaenaceae</taxon>
        <taxon>Tetrabaena</taxon>
    </lineage>
</organism>
<comment type="subcellular location">
    <subcellularLocation>
        <location evidence="2">Cytoplasm</location>
    </subcellularLocation>
    <subcellularLocation>
        <location evidence="1">Endomembrane system</location>
        <topology evidence="1">Peripheral membrane protein</topology>
    </subcellularLocation>
</comment>
<accession>A0A2J8AHJ2</accession>
<keyword evidence="9" id="KW-1185">Reference proteome</keyword>
<evidence type="ECO:0000259" key="7">
    <source>
        <dbReference type="PROSITE" id="PS50913"/>
    </source>
</evidence>
<keyword evidence="5" id="KW-0472">Membrane</keyword>
<dbReference type="InterPro" id="IPR051952">
    <property type="entry name" value="Golgi-autophagy_related"/>
</dbReference>
<reference evidence="8 9" key="1">
    <citation type="journal article" date="2017" name="Mol. Biol. Evol.">
        <title>The 4-celled Tetrabaena socialis nuclear genome reveals the essential components for genetic control of cell number at the origin of multicellularity in the volvocine lineage.</title>
        <authorList>
            <person name="Featherston J."/>
            <person name="Arakaki Y."/>
            <person name="Hanschen E.R."/>
            <person name="Ferris P.J."/>
            <person name="Michod R.E."/>
            <person name="Olson B.J.S.C."/>
            <person name="Nozaki H."/>
            <person name="Durand P.M."/>
        </authorList>
    </citation>
    <scope>NUCLEOTIDE SEQUENCE [LARGE SCALE GENOMIC DNA]</scope>
    <source>
        <strain evidence="8 9">NIES-571</strain>
    </source>
</reference>
<name>A0A2J8AHJ2_9CHLO</name>
<evidence type="ECO:0000256" key="6">
    <source>
        <dbReference type="SAM" id="MobiDB-lite"/>
    </source>
</evidence>
<evidence type="ECO:0000256" key="5">
    <source>
        <dbReference type="ARBA" id="ARBA00023136"/>
    </source>
</evidence>
<dbReference type="PROSITE" id="PS50913">
    <property type="entry name" value="GRIP"/>
    <property type="match status" value="1"/>
</dbReference>